<dbReference type="EMBL" id="CAJNOT010000548">
    <property type="protein sequence ID" value="CAF1017666.1"/>
    <property type="molecule type" value="Genomic_DNA"/>
</dbReference>
<feature type="transmembrane region" description="Helical" evidence="1">
    <location>
        <begin position="96"/>
        <end position="121"/>
    </location>
</feature>
<keyword evidence="1" id="KW-1133">Transmembrane helix</keyword>
<dbReference type="AlphaFoldDB" id="A0A819HNG0"/>
<dbReference type="Proteomes" id="UP000663836">
    <property type="component" value="Unassembled WGS sequence"/>
</dbReference>
<evidence type="ECO:0000313" key="7">
    <source>
        <dbReference type="EMBL" id="CAF3904981.1"/>
    </source>
</evidence>
<evidence type="ECO:0000313" key="4">
    <source>
        <dbReference type="EMBL" id="CAF1341043.1"/>
    </source>
</evidence>
<evidence type="ECO:0000313" key="10">
    <source>
        <dbReference type="Proteomes" id="UP000663874"/>
    </source>
</evidence>
<comment type="caution">
    <text evidence="7">The sequence shown here is derived from an EMBL/GenBank/DDBJ whole genome shotgun (WGS) entry which is preliminary data.</text>
</comment>
<dbReference type="EMBL" id="CAJOAX010003562">
    <property type="protein sequence ID" value="CAF3860942.1"/>
    <property type="molecule type" value="Genomic_DNA"/>
</dbReference>
<dbReference type="Proteomes" id="UP000663854">
    <property type="component" value="Unassembled WGS sequence"/>
</dbReference>
<feature type="transmembrane region" description="Helical" evidence="1">
    <location>
        <begin position="141"/>
        <end position="168"/>
    </location>
</feature>
<sequence>MYPNMNINRNRSWENWGSHGYILGSFLIIIGIIIQILEYPRIFNGPTNINDNLYTITNYYNHWWPWTYAASIFGLFTLLTGIIGILAGIRRSYGSILSFFIMCLFSTLFAVYLIVYFSFIIKFYQIMIAKSKSGQRTNTESISYGLASAQLTMACINVLISFIATIFTGRSIAICLPKGVLYDDVQPMSRPMPYQTYTNRFGF</sequence>
<dbReference type="EMBL" id="CAJNOL010001985">
    <property type="protein sequence ID" value="CAF1446358.1"/>
    <property type="molecule type" value="Genomic_DNA"/>
</dbReference>
<keyword evidence="1" id="KW-0812">Transmembrane</keyword>
<evidence type="ECO:0000313" key="9">
    <source>
        <dbReference type="Proteomes" id="UP000663870"/>
    </source>
</evidence>
<dbReference type="Proteomes" id="UP000663870">
    <property type="component" value="Unassembled WGS sequence"/>
</dbReference>
<evidence type="ECO:0000313" key="3">
    <source>
        <dbReference type="EMBL" id="CAF1183818.1"/>
    </source>
</evidence>
<dbReference type="Proteomes" id="UP000663823">
    <property type="component" value="Unassembled WGS sequence"/>
</dbReference>
<dbReference type="Proteomes" id="UP000663874">
    <property type="component" value="Unassembled WGS sequence"/>
</dbReference>
<keyword evidence="9" id="KW-1185">Reference proteome</keyword>
<dbReference type="Proteomes" id="UP000663864">
    <property type="component" value="Unassembled WGS sequence"/>
</dbReference>
<dbReference type="OrthoDB" id="10038601at2759"/>
<protein>
    <submittedName>
        <fullName evidence="7">Uncharacterized protein</fullName>
    </submittedName>
</protein>
<gene>
    <name evidence="7" type="ORF">FNK824_LOCUS20783</name>
    <name evidence="8" type="ORF">JBS370_LOCUS27675</name>
    <name evidence="5" type="ORF">JXQ802_LOCUS37321</name>
    <name evidence="6" type="ORF">OTI717_LOCUS21694</name>
    <name evidence="3" type="ORF">PYM288_LOCUS23956</name>
    <name evidence="4" type="ORF">RFH988_LOCUS31783</name>
    <name evidence="2" type="ORF">ZHD862_LOCUS13368</name>
</gene>
<keyword evidence="1" id="KW-0472">Membrane</keyword>
<dbReference type="Proteomes" id="UP000663882">
    <property type="component" value="Unassembled WGS sequence"/>
</dbReference>
<organism evidence="7 10">
    <name type="scientific">Rotaria sordida</name>
    <dbReference type="NCBI Taxonomy" id="392033"/>
    <lineage>
        <taxon>Eukaryota</taxon>
        <taxon>Metazoa</taxon>
        <taxon>Spiralia</taxon>
        <taxon>Gnathifera</taxon>
        <taxon>Rotifera</taxon>
        <taxon>Eurotatoria</taxon>
        <taxon>Bdelloidea</taxon>
        <taxon>Philodinida</taxon>
        <taxon>Philodinidae</taxon>
        <taxon>Rotaria</taxon>
    </lineage>
</organism>
<feature type="transmembrane region" description="Helical" evidence="1">
    <location>
        <begin position="21"/>
        <end position="43"/>
    </location>
</feature>
<dbReference type="EMBL" id="CAJOBD010005271">
    <property type="protein sequence ID" value="CAF4025682.1"/>
    <property type="molecule type" value="Genomic_DNA"/>
</dbReference>
<name>A0A819HNG0_9BILA</name>
<dbReference type="EMBL" id="CAJOBE010003869">
    <property type="protein sequence ID" value="CAF3904981.1"/>
    <property type="molecule type" value="Genomic_DNA"/>
</dbReference>
<evidence type="ECO:0000256" key="1">
    <source>
        <dbReference type="SAM" id="Phobius"/>
    </source>
</evidence>
<reference evidence="7" key="1">
    <citation type="submission" date="2021-02" db="EMBL/GenBank/DDBJ databases">
        <authorList>
            <person name="Nowell W R."/>
        </authorList>
    </citation>
    <scope>NUCLEOTIDE SEQUENCE</scope>
</reference>
<feature type="transmembrane region" description="Helical" evidence="1">
    <location>
        <begin position="63"/>
        <end position="89"/>
    </location>
</feature>
<evidence type="ECO:0000313" key="2">
    <source>
        <dbReference type="EMBL" id="CAF1017666.1"/>
    </source>
</evidence>
<dbReference type="EMBL" id="CAJNOO010003516">
    <property type="protein sequence ID" value="CAF1341043.1"/>
    <property type="molecule type" value="Genomic_DNA"/>
</dbReference>
<evidence type="ECO:0000313" key="8">
    <source>
        <dbReference type="EMBL" id="CAF4025682.1"/>
    </source>
</evidence>
<accession>A0A819HNG0</accession>
<evidence type="ECO:0000313" key="5">
    <source>
        <dbReference type="EMBL" id="CAF1446358.1"/>
    </source>
</evidence>
<proteinExistence type="predicted"/>
<evidence type="ECO:0000313" key="6">
    <source>
        <dbReference type="EMBL" id="CAF3860942.1"/>
    </source>
</evidence>
<dbReference type="EMBL" id="CAJNOH010001162">
    <property type="protein sequence ID" value="CAF1183818.1"/>
    <property type="molecule type" value="Genomic_DNA"/>
</dbReference>